<evidence type="ECO:0000313" key="1">
    <source>
        <dbReference type="EMBL" id="SDB75296.1"/>
    </source>
</evidence>
<dbReference type="Proteomes" id="UP000183670">
    <property type="component" value="Unassembled WGS sequence"/>
</dbReference>
<dbReference type="Pfam" id="PF06082">
    <property type="entry name" value="YjbH"/>
    <property type="match status" value="1"/>
</dbReference>
<organism evidence="1 2">
    <name type="scientific">Bacteroides ovatus</name>
    <dbReference type="NCBI Taxonomy" id="28116"/>
    <lineage>
        <taxon>Bacteria</taxon>
        <taxon>Pseudomonadati</taxon>
        <taxon>Bacteroidota</taxon>
        <taxon>Bacteroidia</taxon>
        <taxon>Bacteroidales</taxon>
        <taxon>Bacteroidaceae</taxon>
        <taxon>Bacteroides</taxon>
    </lineage>
</organism>
<dbReference type="AlphaFoldDB" id="A0A1G6G252"/>
<proteinExistence type="predicted"/>
<reference evidence="1 2" key="1">
    <citation type="submission" date="2016-10" db="EMBL/GenBank/DDBJ databases">
        <authorList>
            <person name="de Groot N.N."/>
        </authorList>
    </citation>
    <scope>NUCLEOTIDE SEQUENCE [LARGE SCALE GENOMIC DNA]</scope>
    <source>
        <strain evidence="1 2">NLAE-zl-C500</strain>
    </source>
</reference>
<name>A0A1G6G252_BACOV</name>
<dbReference type="RefSeq" id="WP_074556435.1">
    <property type="nucleotide sequence ID" value="NZ_FMYE01000001.1"/>
</dbReference>
<dbReference type="EMBL" id="FMYE01000001">
    <property type="protein sequence ID" value="SDB75296.1"/>
    <property type="molecule type" value="Genomic_DNA"/>
</dbReference>
<evidence type="ECO:0000313" key="2">
    <source>
        <dbReference type="Proteomes" id="UP000183670"/>
    </source>
</evidence>
<protein>
    <submittedName>
        <fullName evidence="1">Exopolysaccharide biosynthesis protein YbjH</fullName>
    </submittedName>
</protein>
<dbReference type="InterPro" id="IPR010344">
    <property type="entry name" value="YbjH"/>
</dbReference>
<accession>A0A1G6G252</accession>
<gene>
    <name evidence="1" type="ORF">SAMN05192581_1001184</name>
</gene>
<sequence>MKQTKTTFRNKSFISLKGSILFLILISMTTSLVHAQYSIGTTGQLMIPTAEMQEAGTFIGGVNFLPEQLTPSVFSFPTMNYFVDMTLFSFIEFTYRMTLLKMTTATGRTGYHNQDRSNTIRIRPIKGSRYFPAVVVGGDDLLTEKKTPYWGAYYGVLTKTIGFRSGDQLAVTAGWYIHQGDCRVYNKGPFGGVRYTPSFCKELKLMAEYDTRGWNLGAAMRFWKHLSVNVFTREFTCVSAGLRYECTLIH</sequence>